<organism evidence="2 3">
    <name type="scientific">Ciona intestinalis</name>
    <name type="common">Transparent sea squirt</name>
    <name type="synonym">Ascidia intestinalis</name>
    <dbReference type="NCBI Taxonomy" id="7719"/>
    <lineage>
        <taxon>Eukaryota</taxon>
        <taxon>Metazoa</taxon>
        <taxon>Chordata</taxon>
        <taxon>Tunicata</taxon>
        <taxon>Ascidiacea</taxon>
        <taxon>Phlebobranchia</taxon>
        <taxon>Cionidae</taxon>
        <taxon>Ciona</taxon>
    </lineage>
</organism>
<evidence type="ECO:0000259" key="1">
    <source>
        <dbReference type="PROSITE" id="PS50820"/>
    </source>
</evidence>
<reference evidence="2" key="3">
    <citation type="submission" date="2025-08" db="UniProtKB">
        <authorList>
            <consortium name="Ensembl"/>
        </authorList>
    </citation>
    <scope>IDENTIFICATION</scope>
</reference>
<accession>F7BGA1</accession>
<dbReference type="InterPro" id="IPR004043">
    <property type="entry name" value="LCCL"/>
</dbReference>
<dbReference type="Proteomes" id="UP000008144">
    <property type="component" value="Chromosome 6"/>
</dbReference>
<dbReference type="InterPro" id="IPR051957">
    <property type="entry name" value="CRISP-LCCL_domain"/>
</dbReference>
<evidence type="ECO:0000313" key="3">
    <source>
        <dbReference type="Proteomes" id="UP000008144"/>
    </source>
</evidence>
<evidence type="ECO:0000313" key="2">
    <source>
        <dbReference type="Ensembl" id="ENSCINP00000026673.2"/>
    </source>
</evidence>
<keyword evidence="3" id="KW-1185">Reference proteome</keyword>
<dbReference type="Ensembl" id="ENSCINT00000026919.2">
    <property type="protein sequence ID" value="ENSCINP00000026673.2"/>
    <property type="gene ID" value="ENSCING00000014847.2"/>
</dbReference>
<sequence>MGTTYTKSFVLKDSTMPYPEVLEVSCSTKASDILDDTFTVACPGNCQIFQPLDGVVGTRVYAESSSICKAALHFGSITANNGGVVIVRKMGKLQRFEGSLRNGIQSHSSNLEAERAFVFGGNLEELDLPLKVSCNFAAHNSLQAEFNVKCPTGCPQVNTDNGRFPAYTSVCGAANNFGTEFVTVIKTTGMLDNTAAFKDRRVERSNPINTELFAYKGEFVVIEQQHPSLRVAAVSCTTRADQISSQVFMAVCPQGCLSVQHKVWGTDVFTDDSYICSAALHQMRITDFGGLVTIRKQPGVRSYLGSTEEGVTSMSRDQPWDTSFVFQNTYRHSSSVFTVRCDTVFSAFSDERFAVLCPPDCLSMTDETYICVSAIRNGTITDAGGVVTVQSIANADRTMIESYRFV</sequence>
<dbReference type="AlphaFoldDB" id="F7BGA1"/>
<reference evidence="2" key="2">
    <citation type="journal article" date="2008" name="Genome Biol.">
        <title>Improved genome assembly and evidence-based global gene model set for the chordate Ciona intestinalis: new insight into intron and operon populations.</title>
        <authorList>
            <person name="Satou Y."/>
            <person name="Mineta K."/>
            <person name="Ogasawara M."/>
            <person name="Sasakura Y."/>
            <person name="Shoguchi E."/>
            <person name="Ueno K."/>
            <person name="Yamada L."/>
            <person name="Matsumoto J."/>
            <person name="Wasserscheid J."/>
            <person name="Dewar K."/>
            <person name="Wiley G.B."/>
            <person name="Macmil S.L."/>
            <person name="Roe B.A."/>
            <person name="Zeller R.W."/>
            <person name="Hastings K.E."/>
            <person name="Lemaire P."/>
            <person name="Lindquist E."/>
            <person name="Endo T."/>
            <person name="Hotta K."/>
            <person name="Inaba K."/>
        </authorList>
    </citation>
    <scope>NUCLEOTIDE SEQUENCE [LARGE SCALE GENOMIC DNA]</scope>
    <source>
        <strain evidence="2">wild type</strain>
    </source>
</reference>
<protein>
    <recommendedName>
        <fullName evidence="1">LCCL domain-containing protein</fullName>
    </recommendedName>
</protein>
<feature type="domain" description="LCCL" evidence="1">
    <location>
        <begin position="20"/>
        <end position="106"/>
    </location>
</feature>
<dbReference type="InterPro" id="IPR036609">
    <property type="entry name" value="LCCL_sf"/>
</dbReference>
<dbReference type="GeneTree" id="ENSGT00940000163557"/>
<dbReference type="InParanoid" id="F7BGA1"/>
<dbReference type="Pfam" id="PF03815">
    <property type="entry name" value="LCCL"/>
    <property type="match status" value="2"/>
</dbReference>
<feature type="domain" description="LCCL" evidence="1">
    <location>
        <begin position="230"/>
        <end position="323"/>
    </location>
</feature>
<dbReference type="EMBL" id="EAAA01002271">
    <property type="status" value="NOT_ANNOTATED_CDS"/>
    <property type="molecule type" value="Genomic_DNA"/>
</dbReference>
<proteinExistence type="predicted"/>
<dbReference type="SUPFAM" id="SSF69848">
    <property type="entry name" value="LCCL domain"/>
    <property type="match status" value="3"/>
</dbReference>
<dbReference type="HOGENOM" id="CLU_677839_0_0_1"/>
<dbReference type="PANTHER" id="PTHR31331:SF1">
    <property type="entry name" value="CYSTEINE RICH SECRETORY PROTEIN LCCL DOMAIN CONTAINING 2"/>
    <property type="match status" value="1"/>
</dbReference>
<dbReference type="PROSITE" id="PS50820">
    <property type="entry name" value="LCCL"/>
    <property type="match status" value="2"/>
</dbReference>
<name>F7BGA1_CIOIN</name>
<dbReference type="SMART" id="SM00603">
    <property type="entry name" value="LCCL"/>
    <property type="match status" value="2"/>
</dbReference>
<reference evidence="3" key="1">
    <citation type="journal article" date="2002" name="Science">
        <title>The draft genome of Ciona intestinalis: insights into chordate and vertebrate origins.</title>
        <authorList>
            <person name="Dehal P."/>
            <person name="Satou Y."/>
            <person name="Campbell R.K."/>
            <person name="Chapman J."/>
            <person name="Degnan B."/>
            <person name="De Tomaso A."/>
            <person name="Davidson B."/>
            <person name="Di Gregorio A."/>
            <person name="Gelpke M."/>
            <person name="Goodstein D.M."/>
            <person name="Harafuji N."/>
            <person name="Hastings K.E."/>
            <person name="Ho I."/>
            <person name="Hotta K."/>
            <person name="Huang W."/>
            <person name="Kawashima T."/>
            <person name="Lemaire P."/>
            <person name="Martinez D."/>
            <person name="Meinertzhagen I.A."/>
            <person name="Necula S."/>
            <person name="Nonaka M."/>
            <person name="Putnam N."/>
            <person name="Rash S."/>
            <person name="Saiga H."/>
            <person name="Satake M."/>
            <person name="Terry A."/>
            <person name="Yamada L."/>
            <person name="Wang H.G."/>
            <person name="Awazu S."/>
            <person name="Azumi K."/>
            <person name="Boore J."/>
            <person name="Branno M."/>
            <person name="Chin-Bow S."/>
            <person name="DeSantis R."/>
            <person name="Doyle S."/>
            <person name="Francino P."/>
            <person name="Keys D.N."/>
            <person name="Haga S."/>
            <person name="Hayashi H."/>
            <person name="Hino K."/>
            <person name="Imai K.S."/>
            <person name="Inaba K."/>
            <person name="Kano S."/>
            <person name="Kobayashi K."/>
            <person name="Kobayashi M."/>
            <person name="Lee B.I."/>
            <person name="Makabe K.W."/>
            <person name="Manohar C."/>
            <person name="Matassi G."/>
            <person name="Medina M."/>
            <person name="Mochizuki Y."/>
            <person name="Mount S."/>
            <person name="Morishita T."/>
            <person name="Miura S."/>
            <person name="Nakayama A."/>
            <person name="Nishizaka S."/>
            <person name="Nomoto H."/>
            <person name="Ohta F."/>
            <person name="Oishi K."/>
            <person name="Rigoutsos I."/>
            <person name="Sano M."/>
            <person name="Sasaki A."/>
            <person name="Sasakura Y."/>
            <person name="Shoguchi E."/>
            <person name="Shin-i T."/>
            <person name="Spagnuolo A."/>
            <person name="Stainier D."/>
            <person name="Suzuki M.M."/>
            <person name="Tassy O."/>
            <person name="Takatori N."/>
            <person name="Tokuoka M."/>
            <person name="Yagi K."/>
            <person name="Yoshizaki F."/>
            <person name="Wada S."/>
            <person name="Zhang C."/>
            <person name="Hyatt P.D."/>
            <person name="Larimer F."/>
            <person name="Detter C."/>
            <person name="Doggett N."/>
            <person name="Glavina T."/>
            <person name="Hawkins T."/>
            <person name="Richardson P."/>
            <person name="Lucas S."/>
            <person name="Kohara Y."/>
            <person name="Levine M."/>
            <person name="Satoh N."/>
            <person name="Rokhsar D.S."/>
        </authorList>
    </citation>
    <scope>NUCLEOTIDE SEQUENCE [LARGE SCALE GENOMIC DNA]</scope>
</reference>
<dbReference type="Gene3D" id="2.170.130.20">
    <property type="entry name" value="LCCL-like domain"/>
    <property type="match status" value="3"/>
</dbReference>
<dbReference type="PANTHER" id="PTHR31331">
    <property type="entry name" value="LCCL DOMAIN PROTEIN (AFU_ORTHOLOGUE AFUA_5G08630)"/>
    <property type="match status" value="1"/>
</dbReference>
<reference evidence="2" key="4">
    <citation type="submission" date="2025-09" db="UniProtKB">
        <authorList>
            <consortium name="Ensembl"/>
        </authorList>
    </citation>
    <scope>IDENTIFICATION</scope>
</reference>